<name>A0A401U8T1_9BACT</name>
<keyword evidence="1" id="KW-0472">Membrane</keyword>
<keyword evidence="1" id="KW-1133">Transmembrane helix</keyword>
<evidence type="ECO:0000313" key="3">
    <source>
        <dbReference type="Proteomes" id="UP000288227"/>
    </source>
</evidence>
<accession>A0A401U8T1</accession>
<organism evidence="2 3">
    <name type="scientific">Chryseotalea sanaruensis</name>
    <dbReference type="NCBI Taxonomy" id="2482724"/>
    <lineage>
        <taxon>Bacteria</taxon>
        <taxon>Pseudomonadati</taxon>
        <taxon>Bacteroidota</taxon>
        <taxon>Cytophagia</taxon>
        <taxon>Cytophagales</taxon>
        <taxon>Chryseotaleaceae</taxon>
        <taxon>Chryseotalea</taxon>
    </lineage>
</organism>
<evidence type="ECO:0000256" key="1">
    <source>
        <dbReference type="SAM" id="Phobius"/>
    </source>
</evidence>
<keyword evidence="1" id="KW-0812">Transmembrane</keyword>
<dbReference type="OrthoDB" id="9826684at2"/>
<dbReference type="EMBL" id="BHXQ01000002">
    <property type="protein sequence ID" value="GCC51295.1"/>
    <property type="molecule type" value="Genomic_DNA"/>
</dbReference>
<dbReference type="RefSeq" id="WP_127121924.1">
    <property type="nucleotide sequence ID" value="NZ_BHXQ01000002.1"/>
</dbReference>
<gene>
    <name evidence="2" type="ORF">SanaruYs_15180</name>
</gene>
<feature type="transmembrane region" description="Helical" evidence="1">
    <location>
        <begin position="20"/>
        <end position="37"/>
    </location>
</feature>
<keyword evidence="3" id="KW-1185">Reference proteome</keyword>
<comment type="caution">
    <text evidence="2">The sequence shown here is derived from an EMBL/GenBank/DDBJ whole genome shotgun (WGS) entry which is preliminary data.</text>
</comment>
<protein>
    <submittedName>
        <fullName evidence="2">Uncharacterized protein</fullName>
    </submittedName>
</protein>
<dbReference type="Proteomes" id="UP000288227">
    <property type="component" value="Unassembled WGS sequence"/>
</dbReference>
<dbReference type="AlphaFoldDB" id="A0A401U8T1"/>
<evidence type="ECO:0000313" key="2">
    <source>
        <dbReference type="EMBL" id="GCC51295.1"/>
    </source>
</evidence>
<sequence>MEEFRASIFEKTKEKSRKRLLYNLGIFGSIGFIWILCLTGFPFIGFKTAIGFSIVVLGVKLYDDKYMGISAHGERKATLVVTEQYLEVRDVRIPFSELTNLIIYVDEYLGMSKELFGIHHGGNNKIEFEHKGRAVSINYVIKNKKDYDRFSLMVDRIEKNPELKRNLRKL</sequence>
<reference evidence="2 3" key="1">
    <citation type="submission" date="2018-11" db="EMBL/GenBank/DDBJ databases">
        <title>Chryseotalea sanarue gen. nov., sp., nov., a member of the family Cytophagaceae, isolated from a brackish lake in Hamamatsu Japan.</title>
        <authorList>
            <person name="Maejima Y."/>
            <person name="Iino T."/>
            <person name="Muraguchi Y."/>
            <person name="Fukuda K."/>
            <person name="Ohkuma M."/>
            <person name="Moriuchi R."/>
            <person name="Dohra H."/>
            <person name="Kimbara K."/>
            <person name="Shintani M."/>
        </authorList>
    </citation>
    <scope>NUCLEOTIDE SEQUENCE [LARGE SCALE GENOMIC DNA]</scope>
    <source>
        <strain evidence="2 3">Ys</strain>
    </source>
</reference>
<proteinExistence type="predicted"/>